<accession>A0ABW4QGR2</accession>
<evidence type="ECO:0000313" key="2">
    <source>
        <dbReference type="Proteomes" id="UP001597273"/>
    </source>
</evidence>
<keyword evidence="2" id="KW-1185">Reference proteome</keyword>
<sequence length="65" mass="6911">MDTVKHNSEGAVLEGLQVIAADAFRWLTGKTDAPVSASLRCFAANKFSEVLSSTLLAASMIISRL</sequence>
<evidence type="ECO:0000313" key="1">
    <source>
        <dbReference type="EMBL" id="MFD1862734.1"/>
    </source>
</evidence>
<dbReference type="RefSeq" id="WP_204892215.1">
    <property type="nucleotide sequence ID" value="NZ_JBHUFW010000004.1"/>
</dbReference>
<protein>
    <submittedName>
        <fullName evidence="1">Uncharacterized protein</fullName>
    </submittedName>
</protein>
<reference evidence="2" key="1">
    <citation type="journal article" date="2019" name="Int. J. Syst. Evol. Microbiol.">
        <title>The Global Catalogue of Microorganisms (GCM) 10K type strain sequencing project: providing services to taxonomists for standard genome sequencing and annotation.</title>
        <authorList>
            <consortium name="The Broad Institute Genomics Platform"/>
            <consortium name="The Broad Institute Genome Sequencing Center for Infectious Disease"/>
            <person name="Wu L."/>
            <person name="Ma J."/>
        </authorList>
    </citation>
    <scope>NUCLEOTIDE SEQUENCE [LARGE SCALE GENOMIC DNA]</scope>
    <source>
        <strain evidence="2">CGMCC 1.15475</strain>
    </source>
</reference>
<comment type="caution">
    <text evidence="1">The sequence shown here is derived from an EMBL/GenBank/DDBJ whole genome shotgun (WGS) entry which is preliminary data.</text>
</comment>
<gene>
    <name evidence="1" type="ORF">ACFSDB_07310</name>
</gene>
<name>A0ABW4QGR2_9BACL</name>
<dbReference type="EMBL" id="JBHUFW010000004">
    <property type="protein sequence ID" value="MFD1862734.1"/>
    <property type="molecule type" value="Genomic_DNA"/>
</dbReference>
<dbReference type="Proteomes" id="UP001597273">
    <property type="component" value="Unassembled WGS sequence"/>
</dbReference>
<proteinExistence type="predicted"/>
<organism evidence="1 2">
    <name type="scientific">Planococcus chinensis</name>
    <dbReference type="NCBI Taxonomy" id="272917"/>
    <lineage>
        <taxon>Bacteria</taxon>
        <taxon>Bacillati</taxon>
        <taxon>Bacillota</taxon>
        <taxon>Bacilli</taxon>
        <taxon>Bacillales</taxon>
        <taxon>Caryophanaceae</taxon>
        <taxon>Planococcus</taxon>
    </lineage>
</organism>